<dbReference type="Pfam" id="PF14050">
    <property type="entry name" value="Nudc_N"/>
    <property type="match status" value="1"/>
</dbReference>
<dbReference type="PANTHER" id="PTHR12356">
    <property type="entry name" value="NUCLEAR MOVEMENT PROTEIN NUDC"/>
    <property type="match status" value="1"/>
</dbReference>
<organism evidence="4 5">
    <name type="scientific">Patella caerulea</name>
    <name type="common">Rayed Mediterranean limpet</name>
    <dbReference type="NCBI Taxonomy" id="87958"/>
    <lineage>
        <taxon>Eukaryota</taxon>
        <taxon>Metazoa</taxon>
        <taxon>Spiralia</taxon>
        <taxon>Lophotrochozoa</taxon>
        <taxon>Mollusca</taxon>
        <taxon>Gastropoda</taxon>
        <taxon>Patellogastropoda</taxon>
        <taxon>Patelloidea</taxon>
        <taxon>Patellidae</taxon>
        <taxon>Patella</taxon>
    </lineage>
</organism>
<dbReference type="GO" id="GO:0005737">
    <property type="term" value="C:cytoplasm"/>
    <property type="evidence" value="ECO:0007669"/>
    <property type="project" value="TreeGrafter"/>
</dbReference>
<sequence length="379" mass="42918">MAGMDDKYDSALLGILQNEGNISSFLQVMFGFLFRRTDFYITMTSEKDKMGFPPGAQVKLLLQAHKHYEKLAAEREKRKNLSKSEKNDKPAASSESEKETTVKSTTIENPATSSLDTDINMTPEIKQQEIVQPESKISSKNVPSQSKTENVPSQSKSQNVPSQSKTESEKSSDTNEEEDPEVIRQQKIFQANPESYNGAVRENYSWSQSITDVDVRVNVPKAICKGNQVHVVTDKKHLKVGYKDCNGDIQIVVDGDLTWEVHKEESIWSLVPGEHVHINLEKKQERWWEGLFVNEPKINVRKIDCSRPMTELDDEAQAKIGEMMFNEQQKRLGLPQSHEQKTYDMMKQAWDAEGSPFKGQPFDPSKFNVNSGGVVSIND</sequence>
<feature type="compositionally biased region" description="Basic and acidic residues" evidence="2">
    <location>
        <begin position="74"/>
        <end position="101"/>
    </location>
</feature>
<evidence type="ECO:0000256" key="2">
    <source>
        <dbReference type="SAM" id="MobiDB-lite"/>
    </source>
</evidence>
<dbReference type="EMBL" id="JAZGQO010000014">
    <property type="protein sequence ID" value="KAK6171407.1"/>
    <property type="molecule type" value="Genomic_DNA"/>
</dbReference>
<comment type="caution">
    <text evidence="4">The sequence shown here is derived from an EMBL/GenBank/DDBJ whole genome shotgun (WGS) entry which is preliminary data.</text>
</comment>
<dbReference type="InterPro" id="IPR037898">
    <property type="entry name" value="NudC_fam"/>
</dbReference>
<dbReference type="GO" id="GO:0006457">
    <property type="term" value="P:protein folding"/>
    <property type="evidence" value="ECO:0007669"/>
    <property type="project" value="TreeGrafter"/>
</dbReference>
<protein>
    <recommendedName>
        <fullName evidence="3">CS domain-containing protein</fullName>
    </recommendedName>
</protein>
<dbReference type="InterPro" id="IPR025934">
    <property type="entry name" value="NudC_N_dom"/>
</dbReference>
<dbReference type="Proteomes" id="UP001347796">
    <property type="component" value="Unassembled WGS sequence"/>
</dbReference>
<dbReference type="Pfam" id="PF04969">
    <property type="entry name" value="CS"/>
    <property type="match status" value="1"/>
</dbReference>
<dbReference type="PANTHER" id="PTHR12356:SF19">
    <property type="entry name" value="NUDC DOMAIN-CONTAINING PROTEIN 3"/>
    <property type="match status" value="1"/>
</dbReference>
<dbReference type="PROSITE" id="PS51203">
    <property type="entry name" value="CS"/>
    <property type="match status" value="1"/>
</dbReference>
<feature type="compositionally biased region" description="Polar residues" evidence="2">
    <location>
        <begin position="109"/>
        <end position="120"/>
    </location>
</feature>
<gene>
    <name evidence="4" type="ORF">SNE40_019602</name>
</gene>
<keyword evidence="1" id="KW-0597">Phosphoprotein</keyword>
<evidence type="ECO:0000259" key="3">
    <source>
        <dbReference type="PROSITE" id="PS51203"/>
    </source>
</evidence>
<feature type="compositionally biased region" description="Polar residues" evidence="2">
    <location>
        <begin position="135"/>
        <end position="165"/>
    </location>
</feature>
<feature type="region of interest" description="Disordered" evidence="2">
    <location>
        <begin position="74"/>
        <end position="183"/>
    </location>
</feature>
<evidence type="ECO:0000313" key="5">
    <source>
        <dbReference type="Proteomes" id="UP001347796"/>
    </source>
</evidence>
<name>A0AAN8J6S2_PATCE</name>
<dbReference type="InterPro" id="IPR007052">
    <property type="entry name" value="CS_dom"/>
</dbReference>
<accession>A0AAN8J6S2</accession>
<dbReference type="SUPFAM" id="SSF49764">
    <property type="entry name" value="HSP20-like chaperones"/>
    <property type="match status" value="1"/>
</dbReference>
<proteinExistence type="predicted"/>
<evidence type="ECO:0000256" key="1">
    <source>
        <dbReference type="ARBA" id="ARBA00022553"/>
    </source>
</evidence>
<feature type="domain" description="CS" evidence="3">
    <location>
        <begin position="199"/>
        <end position="292"/>
    </location>
</feature>
<dbReference type="AlphaFoldDB" id="A0AAN8J6S2"/>
<reference evidence="4 5" key="1">
    <citation type="submission" date="2024-01" db="EMBL/GenBank/DDBJ databases">
        <title>The genome of the rayed Mediterranean limpet Patella caerulea (Linnaeus, 1758).</title>
        <authorList>
            <person name="Anh-Thu Weber A."/>
            <person name="Halstead-Nussloch G."/>
        </authorList>
    </citation>
    <scope>NUCLEOTIDE SEQUENCE [LARGE SCALE GENOMIC DNA]</scope>
    <source>
        <strain evidence="4">AATW-2023a</strain>
        <tissue evidence="4">Whole specimen</tissue>
    </source>
</reference>
<evidence type="ECO:0000313" key="4">
    <source>
        <dbReference type="EMBL" id="KAK6171407.1"/>
    </source>
</evidence>
<dbReference type="InterPro" id="IPR008978">
    <property type="entry name" value="HSP20-like_chaperone"/>
</dbReference>
<keyword evidence="5" id="KW-1185">Reference proteome</keyword>
<dbReference type="Gene3D" id="2.60.40.790">
    <property type="match status" value="1"/>
</dbReference>
<dbReference type="GO" id="GO:0051082">
    <property type="term" value="F:unfolded protein binding"/>
    <property type="evidence" value="ECO:0007669"/>
    <property type="project" value="TreeGrafter"/>
</dbReference>